<evidence type="ECO:0000256" key="2">
    <source>
        <dbReference type="ARBA" id="ARBA00022726"/>
    </source>
</evidence>
<keyword evidence="2" id="KW-0660">Purine salvage</keyword>
<dbReference type="Pfam" id="PF00156">
    <property type="entry name" value="Pribosyltran"/>
    <property type="match status" value="1"/>
</dbReference>
<comment type="caution">
    <text evidence="4">The sequence shown here is derived from an EMBL/GenBank/DDBJ whole genome shotgun (WGS) entry which is preliminary data.</text>
</comment>
<dbReference type="SUPFAM" id="SSF53271">
    <property type="entry name" value="PRTase-like"/>
    <property type="match status" value="1"/>
</dbReference>
<dbReference type="Proteomes" id="UP001501074">
    <property type="component" value="Unassembled WGS sequence"/>
</dbReference>
<evidence type="ECO:0000313" key="5">
    <source>
        <dbReference type="Proteomes" id="UP001501074"/>
    </source>
</evidence>
<evidence type="ECO:0000259" key="3">
    <source>
        <dbReference type="Pfam" id="PF00156"/>
    </source>
</evidence>
<dbReference type="RefSeq" id="WP_231486176.1">
    <property type="nucleotide sequence ID" value="NZ_BAAAZO010000011.1"/>
</dbReference>
<keyword evidence="4" id="KW-0328">Glycosyltransferase</keyword>
<dbReference type="PANTHER" id="PTHR43864:SF1">
    <property type="entry name" value="XANTHINE PHOSPHORIBOSYLTRANSFERASE"/>
    <property type="match status" value="1"/>
</dbReference>
<dbReference type="GO" id="GO:0016757">
    <property type="term" value="F:glycosyltransferase activity"/>
    <property type="evidence" value="ECO:0007669"/>
    <property type="project" value="UniProtKB-KW"/>
</dbReference>
<proteinExistence type="predicted"/>
<evidence type="ECO:0000256" key="1">
    <source>
        <dbReference type="ARBA" id="ARBA00022679"/>
    </source>
</evidence>
<dbReference type="CDD" id="cd06223">
    <property type="entry name" value="PRTases_typeI"/>
    <property type="match status" value="1"/>
</dbReference>
<dbReference type="PANTHER" id="PTHR43864">
    <property type="entry name" value="HYPOXANTHINE/GUANINE PHOSPHORIBOSYLTRANSFERASE"/>
    <property type="match status" value="1"/>
</dbReference>
<keyword evidence="5" id="KW-1185">Reference proteome</keyword>
<accession>A0ABP7AFA6</accession>
<dbReference type="EMBL" id="BAAAZO010000011">
    <property type="protein sequence ID" value="GAA3630783.1"/>
    <property type="molecule type" value="Genomic_DNA"/>
</dbReference>
<feature type="domain" description="Phosphoribosyltransferase" evidence="3">
    <location>
        <begin position="37"/>
        <end position="167"/>
    </location>
</feature>
<protein>
    <submittedName>
        <fullName evidence="4">Phosphoribosyltransferase family protein</fullName>
    </submittedName>
</protein>
<gene>
    <name evidence="4" type="ORF">GCM10022223_55790</name>
</gene>
<dbReference type="InterPro" id="IPR050118">
    <property type="entry name" value="Pur/Pyrimidine_PRTase"/>
</dbReference>
<dbReference type="InterPro" id="IPR000836">
    <property type="entry name" value="PRTase_dom"/>
</dbReference>
<evidence type="ECO:0000313" key="4">
    <source>
        <dbReference type="EMBL" id="GAA3630783.1"/>
    </source>
</evidence>
<keyword evidence="1" id="KW-0808">Transferase</keyword>
<dbReference type="Gene3D" id="3.40.50.2020">
    <property type="match status" value="1"/>
</dbReference>
<name>A0ABP7AFA6_9ACTN</name>
<reference evidence="5" key="1">
    <citation type="journal article" date="2019" name="Int. J. Syst. Evol. Microbiol.">
        <title>The Global Catalogue of Microorganisms (GCM) 10K type strain sequencing project: providing services to taxonomists for standard genome sequencing and annotation.</title>
        <authorList>
            <consortium name="The Broad Institute Genomics Platform"/>
            <consortium name="The Broad Institute Genome Sequencing Center for Infectious Disease"/>
            <person name="Wu L."/>
            <person name="Ma J."/>
        </authorList>
    </citation>
    <scope>NUCLEOTIDE SEQUENCE [LARGE SCALE GENOMIC DNA]</scope>
    <source>
        <strain evidence="5">JCM 16902</strain>
    </source>
</reference>
<sequence length="181" mass="19893">MERGELRERLKIGLRWRSDAGQESLADVTGWWRDPELLQALGPALAEANPKAAPTVVAGPASKGMLLGALVAAHLGVGFVEVRKNPSRAYDSDAWWQRTTPPDYQDRHLRMGFRRDLIRSGDRVLFVDDWIATGGQALTVQALVEDAGASWAGASVIVDSLDDSRARRALQLSSLLHIREL</sequence>
<dbReference type="InterPro" id="IPR029057">
    <property type="entry name" value="PRTase-like"/>
</dbReference>
<organism evidence="4 5">
    <name type="scientific">Kineosporia mesophila</name>
    <dbReference type="NCBI Taxonomy" id="566012"/>
    <lineage>
        <taxon>Bacteria</taxon>
        <taxon>Bacillati</taxon>
        <taxon>Actinomycetota</taxon>
        <taxon>Actinomycetes</taxon>
        <taxon>Kineosporiales</taxon>
        <taxon>Kineosporiaceae</taxon>
        <taxon>Kineosporia</taxon>
    </lineage>
</organism>